<sequence>IKKAGLLKGISREYSSPEQEALLKELRNPPEDVLLEAIAFFLSLDDRSDIYSLGAVMYEILTNKKWKETKIPPRDINDLIPKRLEDIIMATLEEDSSNRIATAKQLKQVLKDIL</sequence>
<dbReference type="PROSITE" id="PS50011">
    <property type="entry name" value="PROTEIN_KINASE_DOM"/>
    <property type="match status" value="1"/>
</dbReference>
<dbReference type="Gene3D" id="1.10.510.10">
    <property type="entry name" value="Transferase(Phosphotransferase) domain 1"/>
    <property type="match status" value="1"/>
</dbReference>
<proteinExistence type="predicted"/>
<feature type="domain" description="Protein kinase" evidence="1">
    <location>
        <begin position="1"/>
        <end position="114"/>
    </location>
</feature>
<name>A0A0F9IPD5_9ZZZZ</name>
<gene>
    <name evidence="2" type="ORF">LCGC14_1554390</name>
</gene>
<dbReference type="EMBL" id="LAZR01011927">
    <property type="protein sequence ID" value="KKM53045.1"/>
    <property type="molecule type" value="Genomic_DNA"/>
</dbReference>
<accession>A0A0F9IPD5</accession>
<evidence type="ECO:0000313" key="2">
    <source>
        <dbReference type="EMBL" id="KKM53045.1"/>
    </source>
</evidence>
<dbReference type="InterPro" id="IPR011009">
    <property type="entry name" value="Kinase-like_dom_sf"/>
</dbReference>
<dbReference type="SUPFAM" id="SSF56112">
    <property type="entry name" value="Protein kinase-like (PK-like)"/>
    <property type="match status" value="1"/>
</dbReference>
<dbReference type="InterPro" id="IPR000719">
    <property type="entry name" value="Prot_kinase_dom"/>
</dbReference>
<dbReference type="GO" id="GO:0005524">
    <property type="term" value="F:ATP binding"/>
    <property type="evidence" value="ECO:0007669"/>
    <property type="project" value="InterPro"/>
</dbReference>
<dbReference type="AlphaFoldDB" id="A0A0F9IPD5"/>
<protein>
    <recommendedName>
        <fullName evidence="1">Protein kinase domain-containing protein</fullName>
    </recommendedName>
</protein>
<dbReference type="GO" id="GO:0004672">
    <property type="term" value="F:protein kinase activity"/>
    <property type="evidence" value="ECO:0007669"/>
    <property type="project" value="InterPro"/>
</dbReference>
<reference evidence="2" key="1">
    <citation type="journal article" date="2015" name="Nature">
        <title>Complex archaea that bridge the gap between prokaryotes and eukaryotes.</title>
        <authorList>
            <person name="Spang A."/>
            <person name="Saw J.H."/>
            <person name="Jorgensen S.L."/>
            <person name="Zaremba-Niedzwiedzka K."/>
            <person name="Martijn J."/>
            <person name="Lind A.E."/>
            <person name="van Eijk R."/>
            <person name="Schleper C."/>
            <person name="Guy L."/>
            <person name="Ettema T.J."/>
        </authorList>
    </citation>
    <scope>NUCLEOTIDE SEQUENCE</scope>
</reference>
<feature type="non-terminal residue" evidence="2">
    <location>
        <position position="1"/>
    </location>
</feature>
<organism evidence="2">
    <name type="scientific">marine sediment metagenome</name>
    <dbReference type="NCBI Taxonomy" id="412755"/>
    <lineage>
        <taxon>unclassified sequences</taxon>
        <taxon>metagenomes</taxon>
        <taxon>ecological metagenomes</taxon>
    </lineage>
</organism>
<comment type="caution">
    <text evidence="2">The sequence shown here is derived from an EMBL/GenBank/DDBJ whole genome shotgun (WGS) entry which is preliminary data.</text>
</comment>
<evidence type="ECO:0000259" key="1">
    <source>
        <dbReference type="PROSITE" id="PS50011"/>
    </source>
</evidence>